<keyword evidence="4" id="KW-1003">Cell membrane</keyword>
<evidence type="ECO:0000256" key="1">
    <source>
        <dbReference type="ARBA" id="ARBA00000085"/>
    </source>
</evidence>
<evidence type="ECO:0000256" key="3">
    <source>
        <dbReference type="ARBA" id="ARBA00012438"/>
    </source>
</evidence>
<keyword evidence="8 14" id="KW-0418">Kinase</keyword>
<dbReference type="GO" id="GO:0005886">
    <property type="term" value="C:plasma membrane"/>
    <property type="evidence" value="ECO:0007669"/>
    <property type="project" value="UniProtKB-SubCell"/>
</dbReference>
<name>A0A419ESG2_9BACT</name>
<dbReference type="SUPFAM" id="SSF55781">
    <property type="entry name" value="GAF domain-like"/>
    <property type="match status" value="1"/>
</dbReference>
<evidence type="ECO:0000313" key="15">
    <source>
        <dbReference type="Proteomes" id="UP000285961"/>
    </source>
</evidence>
<accession>A0A419ESG2</accession>
<protein>
    <recommendedName>
        <fullName evidence="3">histidine kinase</fullName>
        <ecNumber evidence="3">2.7.13.3</ecNumber>
    </recommendedName>
</protein>
<dbReference type="SMART" id="SM00387">
    <property type="entry name" value="HATPase_c"/>
    <property type="match status" value="1"/>
</dbReference>
<evidence type="ECO:0000256" key="5">
    <source>
        <dbReference type="ARBA" id="ARBA00022553"/>
    </source>
</evidence>
<comment type="subcellular location">
    <subcellularLocation>
        <location evidence="2">Cell membrane</location>
    </subcellularLocation>
</comment>
<dbReference type="SUPFAM" id="SSF47384">
    <property type="entry name" value="Homodimeric domain of signal transducing histidine kinase"/>
    <property type="match status" value="1"/>
</dbReference>
<dbReference type="CDD" id="cd00075">
    <property type="entry name" value="HATPase"/>
    <property type="match status" value="1"/>
</dbReference>
<keyword evidence="6" id="KW-0808">Transferase</keyword>
<dbReference type="SMART" id="SM00065">
    <property type="entry name" value="GAF"/>
    <property type="match status" value="1"/>
</dbReference>
<dbReference type="InterPro" id="IPR003594">
    <property type="entry name" value="HATPase_dom"/>
</dbReference>
<keyword evidence="10" id="KW-0902">Two-component regulatory system</keyword>
<dbReference type="Pfam" id="PF13185">
    <property type="entry name" value="GAF_2"/>
    <property type="match status" value="1"/>
</dbReference>
<proteinExistence type="predicted"/>
<gene>
    <name evidence="14" type="ORF">C4532_16010</name>
</gene>
<dbReference type="InterPro" id="IPR005467">
    <property type="entry name" value="His_kinase_dom"/>
</dbReference>
<dbReference type="PRINTS" id="PR00344">
    <property type="entry name" value="BCTRLSENSOR"/>
</dbReference>
<dbReference type="EMBL" id="QZKI01000115">
    <property type="protein sequence ID" value="RJP66495.1"/>
    <property type="molecule type" value="Genomic_DNA"/>
</dbReference>
<keyword evidence="12" id="KW-1133">Transmembrane helix</keyword>
<dbReference type="InterPro" id="IPR036890">
    <property type="entry name" value="HATPase_C_sf"/>
</dbReference>
<dbReference type="InterPro" id="IPR004358">
    <property type="entry name" value="Sig_transdc_His_kin-like_C"/>
</dbReference>
<dbReference type="PANTHER" id="PTHR43711">
    <property type="entry name" value="TWO-COMPONENT HISTIDINE KINASE"/>
    <property type="match status" value="1"/>
</dbReference>
<organism evidence="14 15">
    <name type="scientific">Candidatus Abyssobacteria bacterium SURF_17</name>
    <dbReference type="NCBI Taxonomy" id="2093361"/>
    <lineage>
        <taxon>Bacteria</taxon>
        <taxon>Pseudomonadati</taxon>
        <taxon>Candidatus Hydrogenedentota</taxon>
        <taxon>Candidatus Abyssobacteria</taxon>
    </lineage>
</organism>
<keyword evidence="5" id="KW-0597">Phosphoprotein</keyword>
<dbReference type="Pfam" id="PF25323">
    <property type="entry name" value="6TM_PilS"/>
    <property type="match status" value="1"/>
</dbReference>
<dbReference type="AlphaFoldDB" id="A0A419ESG2"/>
<comment type="catalytic activity">
    <reaction evidence="1">
        <text>ATP + protein L-histidine = ADP + protein N-phospho-L-histidine.</text>
        <dbReference type="EC" id="2.7.13.3"/>
    </reaction>
</comment>
<dbReference type="Pfam" id="PF00512">
    <property type="entry name" value="HisKA"/>
    <property type="match status" value="1"/>
</dbReference>
<feature type="transmembrane region" description="Helical" evidence="12">
    <location>
        <begin position="62"/>
        <end position="79"/>
    </location>
</feature>
<dbReference type="InterPro" id="IPR050736">
    <property type="entry name" value="Sensor_HK_Regulatory"/>
</dbReference>
<dbReference type="Gene3D" id="3.30.450.40">
    <property type="match status" value="1"/>
</dbReference>
<evidence type="ECO:0000256" key="9">
    <source>
        <dbReference type="ARBA" id="ARBA00022840"/>
    </source>
</evidence>
<dbReference type="CDD" id="cd00082">
    <property type="entry name" value="HisKA"/>
    <property type="match status" value="1"/>
</dbReference>
<sequence>MTLKNGNMSLQNLPEEIHKRKRVIIGELRERTLWFIRLRWWVPPSLVAGATVARMVGVEFSAGALVLVAALILLYNAAFQMLSRELEKELDWRTDYVQRFTYWQVGLDYAAMFLLIHFTGGAASPFIFFFIFHIIFASILLKPRSAYGFAALAAVGMVIISVAEYAGWLSYHGIVFRGSALRLNERPFHILANLGFFTMSVFITAFSTTAIMAMLRKRIVSLAELSETLTMLNNKLNSLYVVTQAILSSQHLDQTLNIVTTELARVMNVVGVSVKLLSEDGKQLRYAAAHGLPEQLIKEKVVDIAKSPLNRRIIEGESYITGHVTQREMFQFGEDLAAAHIQSVLFVPLKVEDKVNGILGAYCKLPDRFKDDEVNFFLLAAGLVAIAIENTRAYESIGQLMQDRSWFMMRVAHNLRAPLAAIISILDVVRSGYQGALNTEQDEYLRRVDRRAHTMLEIINELMTLATERTDKRRVSRGPVDITLLTRRIRRTFQDEATKKGVGFQVCLPDGIPNIWGDFEMVEQMLENLVSNAIKYTPSGGNVSVVFSRGNNGTVRIEISDNGIGIPKTALPNLFTEFFRAENARAIEEHGTGLGLAIVKEIVDQHGGRILVESEEGLGTIFVVHLPVAHKEEPS</sequence>
<dbReference type="FunFam" id="3.30.565.10:FF:000023">
    <property type="entry name" value="PAS domain-containing sensor histidine kinase"/>
    <property type="match status" value="1"/>
</dbReference>
<comment type="caution">
    <text evidence="14">The sequence shown here is derived from an EMBL/GenBank/DDBJ whole genome shotgun (WGS) entry which is preliminary data.</text>
</comment>
<evidence type="ECO:0000256" key="12">
    <source>
        <dbReference type="SAM" id="Phobius"/>
    </source>
</evidence>
<evidence type="ECO:0000256" key="6">
    <source>
        <dbReference type="ARBA" id="ARBA00022679"/>
    </source>
</evidence>
<keyword evidence="11 12" id="KW-0472">Membrane</keyword>
<dbReference type="GO" id="GO:0000155">
    <property type="term" value="F:phosphorelay sensor kinase activity"/>
    <property type="evidence" value="ECO:0007669"/>
    <property type="project" value="InterPro"/>
</dbReference>
<feature type="transmembrane region" description="Helical" evidence="12">
    <location>
        <begin position="148"/>
        <end position="168"/>
    </location>
</feature>
<dbReference type="Gene3D" id="3.30.565.10">
    <property type="entry name" value="Histidine kinase-like ATPase, C-terminal domain"/>
    <property type="match status" value="1"/>
</dbReference>
<reference evidence="14 15" key="1">
    <citation type="journal article" date="2017" name="ISME J.">
        <title>Energy and carbon metabolisms in a deep terrestrial subsurface fluid microbial community.</title>
        <authorList>
            <person name="Momper L."/>
            <person name="Jungbluth S.P."/>
            <person name="Lee M.D."/>
            <person name="Amend J.P."/>
        </authorList>
    </citation>
    <scope>NUCLEOTIDE SEQUENCE [LARGE SCALE GENOMIC DNA]</scope>
    <source>
        <strain evidence="14">SURF_17</strain>
    </source>
</reference>
<keyword evidence="12" id="KW-0812">Transmembrane</keyword>
<dbReference type="InterPro" id="IPR036097">
    <property type="entry name" value="HisK_dim/P_sf"/>
</dbReference>
<evidence type="ECO:0000256" key="8">
    <source>
        <dbReference type="ARBA" id="ARBA00022777"/>
    </source>
</evidence>
<dbReference type="PROSITE" id="PS50109">
    <property type="entry name" value="HIS_KIN"/>
    <property type="match status" value="1"/>
</dbReference>
<evidence type="ECO:0000256" key="4">
    <source>
        <dbReference type="ARBA" id="ARBA00022475"/>
    </source>
</evidence>
<evidence type="ECO:0000256" key="2">
    <source>
        <dbReference type="ARBA" id="ARBA00004236"/>
    </source>
</evidence>
<evidence type="ECO:0000259" key="13">
    <source>
        <dbReference type="PROSITE" id="PS50109"/>
    </source>
</evidence>
<dbReference type="Pfam" id="PF02518">
    <property type="entry name" value="HATPase_c"/>
    <property type="match status" value="1"/>
</dbReference>
<dbReference type="Proteomes" id="UP000285961">
    <property type="component" value="Unassembled WGS sequence"/>
</dbReference>
<feature type="transmembrane region" description="Helical" evidence="12">
    <location>
        <begin position="188"/>
        <end position="215"/>
    </location>
</feature>
<dbReference type="InterPro" id="IPR003661">
    <property type="entry name" value="HisK_dim/P_dom"/>
</dbReference>
<evidence type="ECO:0000313" key="14">
    <source>
        <dbReference type="EMBL" id="RJP66495.1"/>
    </source>
</evidence>
<keyword evidence="9" id="KW-0067">ATP-binding</keyword>
<dbReference type="InterPro" id="IPR003018">
    <property type="entry name" value="GAF"/>
</dbReference>
<dbReference type="SMART" id="SM00388">
    <property type="entry name" value="HisKA"/>
    <property type="match status" value="1"/>
</dbReference>
<dbReference type="GO" id="GO:0005524">
    <property type="term" value="F:ATP binding"/>
    <property type="evidence" value="ECO:0007669"/>
    <property type="project" value="UniProtKB-KW"/>
</dbReference>
<feature type="transmembrane region" description="Helical" evidence="12">
    <location>
        <begin position="124"/>
        <end position="141"/>
    </location>
</feature>
<evidence type="ECO:0000256" key="10">
    <source>
        <dbReference type="ARBA" id="ARBA00023012"/>
    </source>
</evidence>
<dbReference type="InterPro" id="IPR029016">
    <property type="entry name" value="GAF-like_dom_sf"/>
</dbReference>
<dbReference type="SUPFAM" id="SSF55874">
    <property type="entry name" value="ATPase domain of HSP90 chaperone/DNA topoisomerase II/histidine kinase"/>
    <property type="match status" value="1"/>
</dbReference>
<keyword evidence="7" id="KW-0547">Nucleotide-binding</keyword>
<evidence type="ECO:0000256" key="7">
    <source>
        <dbReference type="ARBA" id="ARBA00022741"/>
    </source>
</evidence>
<dbReference type="PANTHER" id="PTHR43711:SF1">
    <property type="entry name" value="HISTIDINE KINASE 1"/>
    <property type="match status" value="1"/>
</dbReference>
<evidence type="ECO:0000256" key="11">
    <source>
        <dbReference type="ARBA" id="ARBA00023136"/>
    </source>
</evidence>
<dbReference type="Gene3D" id="1.10.287.130">
    <property type="match status" value="1"/>
</dbReference>
<dbReference type="EC" id="2.7.13.3" evidence="3"/>
<feature type="domain" description="Histidine kinase" evidence="13">
    <location>
        <begin position="410"/>
        <end position="630"/>
    </location>
</feature>